<dbReference type="PROSITE" id="PS51186">
    <property type="entry name" value="GNAT"/>
    <property type="match status" value="1"/>
</dbReference>
<dbReference type="Pfam" id="PF00583">
    <property type="entry name" value="Acetyltransf_1"/>
    <property type="match status" value="1"/>
</dbReference>
<evidence type="ECO:0000256" key="3">
    <source>
        <dbReference type="SAM" id="MobiDB-lite"/>
    </source>
</evidence>
<evidence type="ECO:0000256" key="2">
    <source>
        <dbReference type="ARBA" id="ARBA00023315"/>
    </source>
</evidence>
<dbReference type="Gene3D" id="3.40.630.30">
    <property type="match status" value="1"/>
</dbReference>
<accession>A0ABV8IEL9</accession>
<gene>
    <name evidence="5" type="ORF">ACFOWE_24610</name>
</gene>
<dbReference type="EC" id="2.3.-.-" evidence="5"/>
<dbReference type="InterPro" id="IPR016181">
    <property type="entry name" value="Acyl_CoA_acyltransferase"/>
</dbReference>
<keyword evidence="1 5" id="KW-0808">Transferase</keyword>
<feature type="domain" description="N-acetyltransferase" evidence="4">
    <location>
        <begin position="22"/>
        <end position="177"/>
    </location>
</feature>
<feature type="compositionally biased region" description="Basic and acidic residues" evidence="3">
    <location>
        <begin position="1"/>
        <end position="13"/>
    </location>
</feature>
<comment type="caution">
    <text evidence="5">The sequence shown here is derived from an EMBL/GenBank/DDBJ whole genome shotgun (WGS) entry which is preliminary data.</text>
</comment>
<evidence type="ECO:0000259" key="4">
    <source>
        <dbReference type="PROSITE" id="PS51186"/>
    </source>
</evidence>
<keyword evidence="6" id="KW-1185">Reference proteome</keyword>
<dbReference type="SUPFAM" id="SSF55729">
    <property type="entry name" value="Acyl-CoA N-acyltransferases (Nat)"/>
    <property type="match status" value="1"/>
</dbReference>
<proteinExistence type="predicted"/>
<dbReference type="EMBL" id="JBHSBM010000029">
    <property type="protein sequence ID" value="MFC4061495.1"/>
    <property type="molecule type" value="Genomic_DNA"/>
</dbReference>
<dbReference type="PANTHER" id="PTHR43072">
    <property type="entry name" value="N-ACETYLTRANSFERASE"/>
    <property type="match status" value="1"/>
</dbReference>
<organism evidence="5 6">
    <name type="scientific">Planomonospora corallina</name>
    <dbReference type="NCBI Taxonomy" id="1806052"/>
    <lineage>
        <taxon>Bacteria</taxon>
        <taxon>Bacillati</taxon>
        <taxon>Actinomycetota</taxon>
        <taxon>Actinomycetes</taxon>
        <taxon>Streptosporangiales</taxon>
        <taxon>Streptosporangiaceae</taxon>
        <taxon>Planomonospora</taxon>
    </lineage>
</organism>
<dbReference type="GO" id="GO:0016746">
    <property type="term" value="F:acyltransferase activity"/>
    <property type="evidence" value="ECO:0007669"/>
    <property type="project" value="UniProtKB-KW"/>
</dbReference>
<feature type="region of interest" description="Disordered" evidence="3">
    <location>
        <begin position="1"/>
        <end position="23"/>
    </location>
</feature>
<dbReference type="RefSeq" id="WP_377291735.1">
    <property type="nucleotide sequence ID" value="NZ_JBHSBM010000029.1"/>
</dbReference>
<dbReference type="Proteomes" id="UP001595850">
    <property type="component" value="Unassembled WGS sequence"/>
</dbReference>
<evidence type="ECO:0000256" key="1">
    <source>
        <dbReference type="ARBA" id="ARBA00022679"/>
    </source>
</evidence>
<name>A0ABV8IEL9_9ACTN</name>
<dbReference type="InterPro" id="IPR000182">
    <property type="entry name" value="GNAT_dom"/>
</dbReference>
<dbReference type="PANTHER" id="PTHR43072:SF23">
    <property type="entry name" value="UPF0039 PROTEIN C11D3.02C"/>
    <property type="match status" value="1"/>
</dbReference>
<reference evidence="6" key="1">
    <citation type="journal article" date="2019" name="Int. J. Syst. Evol. Microbiol.">
        <title>The Global Catalogue of Microorganisms (GCM) 10K type strain sequencing project: providing services to taxonomists for standard genome sequencing and annotation.</title>
        <authorList>
            <consortium name="The Broad Institute Genomics Platform"/>
            <consortium name="The Broad Institute Genome Sequencing Center for Infectious Disease"/>
            <person name="Wu L."/>
            <person name="Ma J."/>
        </authorList>
    </citation>
    <scope>NUCLEOTIDE SEQUENCE [LARGE SCALE GENOMIC DNA]</scope>
    <source>
        <strain evidence="6">TBRC 4489</strain>
    </source>
</reference>
<protein>
    <submittedName>
        <fullName evidence="5">GNAT family N-acetyltransferase</fullName>
        <ecNumber evidence="5">2.3.-.-</ecNumber>
    </submittedName>
</protein>
<evidence type="ECO:0000313" key="5">
    <source>
        <dbReference type="EMBL" id="MFC4061495.1"/>
    </source>
</evidence>
<evidence type="ECO:0000313" key="6">
    <source>
        <dbReference type="Proteomes" id="UP001595850"/>
    </source>
</evidence>
<dbReference type="CDD" id="cd04301">
    <property type="entry name" value="NAT_SF"/>
    <property type="match status" value="1"/>
</dbReference>
<sequence>MTRDLADDPHPETARPPAADGLVVRPLDDGDAEQVLAVYQAGLDGGQASFETTAPSWQDFTAGKIRHPCFVAADAGSSAVAGWAAASPVSSRCVYAGVVEHSVYVHPGHRGRGVGRLLLGTLVTACEEAGIWTIQSGVFPENTASLRRYEAFGFRVVGVRERIGRHRGVWRDVVLLERRSTTVGR</sequence>
<keyword evidence="2 5" id="KW-0012">Acyltransferase</keyword>